<evidence type="ECO:0000256" key="3">
    <source>
        <dbReference type="ARBA" id="ARBA00022801"/>
    </source>
</evidence>
<dbReference type="GeneID" id="115877280"/>
<dbReference type="InterPro" id="IPR002018">
    <property type="entry name" value="CarbesteraseB"/>
</dbReference>
<evidence type="ECO:0000259" key="6">
    <source>
        <dbReference type="Pfam" id="PF00135"/>
    </source>
</evidence>
<keyword evidence="7" id="KW-1185">Reference proteome</keyword>
<keyword evidence="5" id="KW-0732">Signal</keyword>
<dbReference type="OrthoDB" id="19653at2759"/>
<feature type="domain" description="Carboxylesterase type B" evidence="6">
    <location>
        <begin position="25"/>
        <end position="531"/>
    </location>
</feature>
<dbReference type="KEGG" id="soy:115877280"/>
<protein>
    <submittedName>
        <fullName evidence="8">Esterase FE4-like</fullName>
    </submittedName>
</protein>
<evidence type="ECO:0000313" key="7">
    <source>
        <dbReference type="Proteomes" id="UP000504635"/>
    </source>
</evidence>
<name>A0A6J2XDR4_SITOR</name>
<sequence length="545" mass="60903">MIVNNLTYLILNAFFVINGVASHSDPIVTVSQGSLRGSIKIDFDGNKFYSFLGIPYAKPPTGSRRFELSEPASGWSGIRNATEQGSACLQYNAINNVTAGVEDCLFLNVYTRNLPKSGTKLKPVMFWIHGGSSISGDGGTFYGPDFLLTQDIVLVAINYRLGFLGFIQAKGIPGNLGFKDQVLALKWVRDNIKKFNGDPRQVTIFGESAGAVAVHYHILSPLSRGLFHRAILQSGAALCPYGDYSYHDVVKIANSVDPSIATEEQATEFFRNLPSADLLNLQNTVTSVRSPGGPYVFPLKIEKPSPDAFISRNIIDIIMSGEYSKVPMLLGFNDREGILDEVFRERNNENVTAINFIPHNVDFFGNETLKQIYIEKFRNFYLNPPDRDNYIRAYSDSMFIAGIFGSVKNHIQTSNKPVFLYKFAGDTGLNYIKVAINATNIPGAAHGDELGYIFKTTYNPDFQPGSVEDKSWRRMAKLWANFAKYGNPTPIINDLGVTWTPVVLSQWNLLQIENNGLSMKSNTEKRYIDFWTDLYHQSRNTINYL</sequence>
<dbReference type="InParanoid" id="A0A6J2XDR4"/>
<evidence type="ECO:0000256" key="4">
    <source>
        <dbReference type="ARBA" id="ARBA00023180"/>
    </source>
</evidence>
<keyword evidence="2" id="KW-0719">Serine esterase</keyword>
<dbReference type="RefSeq" id="XP_030749276.1">
    <property type="nucleotide sequence ID" value="XM_030893416.1"/>
</dbReference>
<dbReference type="PANTHER" id="PTHR43142:SF1">
    <property type="entry name" value="CARBOXYLIC ESTER HYDROLASE"/>
    <property type="match status" value="1"/>
</dbReference>
<keyword evidence="4" id="KW-0325">Glycoprotein</keyword>
<reference evidence="8" key="1">
    <citation type="submission" date="2025-08" db="UniProtKB">
        <authorList>
            <consortium name="RefSeq"/>
        </authorList>
    </citation>
    <scope>IDENTIFICATION</scope>
    <source>
        <tissue evidence="8">Gonads</tissue>
    </source>
</reference>
<dbReference type="InterPro" id="IPR019819">
    <property type="entry name" value="Carboxylesterase_B_CS"/>
</dbReference>
<dbReference type="AlphaFoldDB" id="A0A6J2XDR4"/>
<proteinExistence type="inferred from homology"/>
<dbReference type="SUPFAM" id="SSF53474">
    <property type="entry name" value="alpha/beta-Hydrolases"/>
    <property type="match status" value="1"/>
</dbReference>
<feature type="chain" id="PRO_5026942645" evidence="5">
    <location>
        <begin position="23"/>
        <end position="545"/>
    </location>
</feature>
<evidence type="ECO:0000256" key="1">
    <source>
        <dbReference type="ARBA" id="ARBA00005964"/>
    </source>
</evidence>
<keyword evidence="3" id="KW-0378">Hydrolase</keyword>
<dbReference type="Pfam" id="PF00135">
    <property type="entry name" value="COesterase"/>
    <property type="match status" value="1"/>
</dbReference>
<comment type="similarity">
    <text evidence="1">Belongs to the type-B carboxylesterase/lipase family.</text>
</comment>
<dbReference type="PANTHER" id="PTHR43142">
    <property type="entry name" value="CARBOXYLIC ESTER HYDROLASE"/>
    <property type="match status" value="1"/>
</dbReference>
<organism evidence="7 8">
    <name type="scientific">Sitophilus oryzae</name>
    <name type="common">Rice weevil</name>
    <name type="synonym">Curculio oryzae</name>
    <dbReference type="NCBI Taxonomy" id="7048"/>
    <lineage>
        <taxon>Eukaryota</taxon>
        <taxon>Metazoa</taxon>
        <taxon>Ecdysozoa</taxon>
        <taxon>Arthropoda</taxon>
        <taxon>Hexapoda</taxon>
        <taxon>Insecta</taxon>
        <taxon>Pterygota</taxon>
        <taxon>Neoptera</taxon>
        <taxon>Endopterygota</taxon>
        <taxon>Coleoptera</taxon>
        <taxon>Polyphaga</taxon>
        <taxon>Cucujiformia</taxon>
        <taxon>Curculionidae</taxon>
        <taxon>Dryophthorinae</taxon>
        <taxon>Sitophilus</taxon>
    </lineage>
</organism>
<dbReference type="InterPro" id="IPR029058">
    <property type="entry name" value="AB_hydrolase_fold"/>
</dbReference>
<gene>
    <name evidence="8" type="primary">LOC115877280</name>
</gene>
<dbReference type="Proteomes" id="UP000504635">
    <property type="component" value="Unplaced"/>
</dbReference>
<evidence type="ECO:0000256" key="2">
    <source>
        <dbReference type="ARBA" id="ARBA00022487"/>
    </source>
</evidence>
<dbReference type="GO" id="GO:0052689">
    <property type="term" value="F:carboxylic ester hydrolase activity"/>
    <property type="evidence" value="ECO:0007669"/>
    <property type="project" value="UniProtKB-KW"/>
</dbReference>
<evidence type="ECO:0000313" key="8">
    <source>
        <dbReference type="RefSeq" id="XP_030749276.1"/>
    </source>
</evidence>
<feature type="signal peptide" evidence="5">
    <location>
        <begin position="1"/>
        <end position="22"/>
    </location>
</feature>
<dbReference type="PROSITE" id="PS00941">
    <property type="entry name" value="CARBOXYLESTERASE_B_2"/>
    <property type="match status" value="1"/>
</dbReference>
<accession>A0A6J2XDR4</accession>
<dbReference type="Gene3D" id="3.40.50.1820">
    <property type="entry name" value="alpha/beta hydrolase"/>
    <property type="match status" value="1"/>
</dbReference>
<evidence type="ECO:0000256" key="5">
    <source>
        <dbReference type="SAM" id="SignalP"/>
    </source>
</evidence>